<protein>
    <submittedName>
        <fullName evidence="6">Membrane protein required for colicin V production</fullName>
    </submittedName>
</protein>
<keyword evidence="2 5" id="KW-0812">Transmembrane</keyword>
<keyword evidence="7" id="KW-1185">Reference proteome</keyword>
<dbReference type="OrthoDB" id="9810601at2"/>
<evidence type="ECO:0000256" key="3">
    <source>
        <dbReference type="ARBA" id="ARBA00022989"/>
    </source>
</evidence>
<dbReference type="EMBL" id="AP010872">
    <property type="protein sequence ID" value="BAH82910.1"/>
    <property type="molecule type" value="Genomic_DNA"/>
</dbReference>
<evidence type="ECO:0000256" key="2">
    <source>
        <dbReference type="ARBA" id="ARBA00022692"/>
    </source>
</evidence>
<evidence type="ECO:0000256" key="4">
    <source>
        <dbReference type="ARBA" id="ARBA00023136"/>
    </source>
</evidence>
<reference evidence="6 7" key="1">
    <citation type="journal article" date="2011" name="Genome Biol. Evol.">
        <title>Reductive evolution of bacterial genome in insect gut environment.</title>
        <authorList>
            <person name="Nikoh N."/>
            <person name="Hosokawa T."/>
            <person name="Ohshima K."/>
            <person name="Hattori M."/>
            <person name="Fukatsu T."/>
        </authorList>
    </citation>
    <scope>NUCLEOTIDE SEQUENCE [LARGE SCALE GENOMIC DNA]</scope>
    <source>
        <strain evidence="6 7">Mpkobe</strain>
    </source>
</reference>
<sequence length="155" mass="17954">MTYIDYAIILIIFISSIISIIRGFVQESLNIITWFCAFFFSSKCYGYLSNWLTFIQDKIIRRLLAIVSIFIGVIILGNILKYIIYLLRPKIVQSTIDRILGGVFGIVRGIIMATILILLLEIFTSFSKNVLWQKSIFIPLFNHLMKLFFLNILNS</sequence>
<feature type="transmembrane region" description="Helical" evidence="5">
    <location>
        <begin position="63"/>
        <end position="87"/>
    </location>
</feature>
<dbReference type="PANTHER" id="PTHR36926">
    <property type="entry name" value="COLICIN V PRODUCTION PROTEIN"/>
    <property type="match status" value="1"/>
</dbReference>
<dbReference type="GO" id="GO:0016020">
    <property type="term" value="C:membrane"/>
    <property type="evidence" value="ECO:0007669"/>
    <property type="project" value="UniProtKB-SubCell"/>
</dbReference>
<dbReference type="Proteomes" id="UP000061704">
    <property type="component" value="Chromosome"/>
</dbReference>
<evidence type="ECO:0000313" key="7">
    <source>
        <dbReference type="Proteomes" id="UP000061704"/>
    </source>
</evidence>
<feature type="transmembrane region" description="Helical" evidence="5">
    <location>
        <begin position="7"/>
        <end position="25"/>
    </location>
</feature>
<dbReference type="STRING" id="476281.ICMP_044"/>
<dbReference type="Pfam" id="PF02674">
    <property type="entry name" value="Colicin_V"/>
    <property type="match status" value="1"/>
</dbReference>
<name>C5WC54_9ENTR</name>
<evidence type="ECO:0000256" key="5">
    <source>
        <dbReference type="SAM" id="Phobius"/>
    </source>
</evidence>
<feature type="transmembrane region" description="Helical" evidence="5">
    <location>
        <begin position="99"/>
        <end position="123"/>
    </location>
</feature>
<feature type="transmembrane region" description="Helical" evidence="5">
    <location>
        <begin position="31"/>
        <end position="51"/>
    </location>
</feature>
<accession>C5WC54</accession>
<dbReference type="InterPro" id="IPR052719">
    <property type="entry name" value="CvpA-like"/>
</dbReference>
<gene>
    <name evidence="6" type="primary">cvpA</name>
    <name evidence="6" type="ORF">ICMP_044</name>
</gene>
<evidence type="ECO:0000313" key="6">
    <source>
        <dbReference type="EMBL" id="BAH82910.1"/>
    </source>
</evidence>
<dbReference type="RefSeq" id="WP_041068621.1">
    <property type="nucleotide sequence ID" value="NZ_AP010872.1"/>
</dbReference>
<dbReference type="InterPro" id="IPR003825">
    <property type="entry name" value="Colicin-V_CvpA"/>
</dbReference>
<keyword evidence="4 5" id="KW-0472">Membrane</keyword>
<dbReference type="GO" id="GO:0009403">
    <property type="term" value="P:toxin biosynthetic process"/>
    <property type="evidence" value="ECO:0007669"/>
    <property type="project" value="InterPro"/>
</dbReference>
<dbReference type="KEGG" id="icp:ICMP_044"/>
<evidence type="ECO:0000256" key="1">
    <source>
        <dbReference type="ARBA" id="ARBA00004141"/>
    </source>
</evidence>
<dbReference type="AlphaFoldDB" id="C5WC54"/>
<comment type="subcellular location">
    <subcellularLocation>
        <location evidence="1">Membrane</location>
        <topology evidence="1">Multi-pass membrane protein</topology>
    </subcellularLocation>
</comment>
<dbReference type="PANTHER" id="PTHR36926:SF1">
    <property type="entry name" value="COLICIN V PRODUCTION PROTEIN"/>
    <property type="match status" value="1"/>
</dbReference>
<proteinExistence type="predicted"/>
<organism evidence="6 7">
    <name type="scientific">Candidatus Ishikawaella capsulata Mpkobe</name>
    <dbReference type="NCBI Taxonomy" id="476281"/>
    <lineage>
        <taxon>Bacteria</taxon>
        <taxon>Pseudomonadati</taxon>
        <taxon>Pseudomonadota</taxon>
        <taxon>Gammaproteobacteria</taxon>
        <taxon>Enterobacterales</taxon>
        <taxon>Enterobacteriaceae</taxon>
        <taxon>Candidatus Ishikawella</taxon>
    </lineage>
</organism>
<feature type="transmembrane region" description="Helical" evidence="5">
    <location>
        <begin position="135"/>
        <end position="153"/>
    </location>
</feature>
<dbReference type="HOGENOM" id="CLU_092720_2_3_6"/>
<keyword evidence="3 5" id="KW-1133">Transmembrane helix</keyword>